<feature type="compositionally biased region" description="Polar residues" evidence="1">
    <location>
        <begin position="11"/>
        <end position="20"/>
    </location>
</feature>
<proteinExistence type="predicted"/>
<keyword evidence="3" id="KW-1185">Reference proteome</keyword>
<evidence type="ECO:0000256" key="1">
    <source>
        <dbReference type="SAM" id="MobiDB-lite"/>
    </source>
</evidence>
<name>A0A5B7GBK1_PORTR</name>
<dbReference type="EMBL" id="VSRR010014786">
    <property type="protein sequence ID" value="MPC57441.1"/>
    <property type="molecule type" value="Genomic_DNA"/>
</dbReference>
<accession>A0A5B7GBK1</accession>
<evidence type="ECO:0000313" key="2">
    <source>
        <dbReference type="EMBL" id="MPC57441.1"/>
    </source>
</evidence>
<protein>
    <submittedName>
        <fullName evidence="2">Uncharacterized protein</fullName>
    </submittedName>
</protein>
<gene>
    <name evidence="2" type="ORF">E2C01_051421</name>
</gene>
<sequence>MMGKLTRQTHESSPLLQLSQKRLRTPDQEQLVQHLGDMPNILDLFFTSNPSAYAVILPSPLGSSNHNLICISCPISPILPQDPQSGGA</sequence>
<reference evidence="2 3" key="1">
    <citation type="submission" date="2019-05" db="EMBL/GenBank/DDBJ databases">
        <title>Another draft genome of Portunus trituberculatus and its Hox gene families provides insights of decapod evolution.</title>
        <authorList>
            <person name="Jeong J.-H."/>
            <person name="Song I."/>
            <person name="Kim S."/>
            <person name="Choi T."/>
            <person name="Kim D."/>
            <person name="Ryu S."/>
            <person name="Kim W."/>
        </authorList>
    </citation>
    <scope>NUCLEOTIDE SEQUENCE [LARGE SCALE GENOMIC DNA]</scope>
    <source>
        <tissue evidence="2">Muscle</tissue>
    </source>
</reference>
<feature type="region of interest" description="Disordered" evidence="1">
    <location>
        <begin position="1"/>
        <end position="23"/>
    </location>
</feature>
<organism evidence="2 3">
    <name type="scientific">Portunus trituberculatus</name>
    <name type="common">Swimming crab</name>
    <name type="synonym">Neptunus trituberculatus</name>
    <dbReference type="NCBI Taxonomy" id="210409"/>
    <lineage>
        <taxon>Eukaryota</taxon>
        <taxon>Metazoa</taxon>
        <taxon>Ecdysozoa</taxon>
        <taxon>Arthropoda</taxon>
        <taxon>Crustacea</taxon>
        <taxon>Multicrustacea</taxon>
        <taxon>Malacostraca</taxon>
        <taxon>Eumalacostraca</taxon>
        <taxon>Eucarida</taxon>
        <taxon>Decapoda</taxon>
        <taxon>Pleocyemata</taxon>
        <taxon>Brachyura</taxon>
        <taxon>Eubrachyura</taxon>
        <taxon>Portunoidea</taxon>
        <taxon>Portunidae</taxon>
        <taxon>Portuninae</taxon>
        <taxon>Portunus</taxon>
    </lineage>
</organism>
<dbReference type="Proteomes" id="UP000324222">
    <property type="component" value="Unassembled WGS sequence"/>
</dbReference>
<evidence type="ECO:0000313" key="3">
    <source>
        <dbReference type="Proteomes" id="UP000324222"/>
    </source>
</evidence>
<dbReference type="AlphaFoldDB" id="A0A5B7GBK1"/>
<comment type="caution">
    <text evidence="2">The sequence shown here is derived from an EMBL/GenBank/DDBJ whole genome shotgun (WGS) entry which is preliminary data.</text>
</comment>